<dbReference type="GO" id="GO:0003677">
    <property type="term" value="F:DNA binding"/>
    <property type="evidence" value="ECO:0007669"/>
    <property type="project" value="UniProtKB-KW"/>
</dbReference>
<organism evidence="3 4">
    <name type="scientific">Nonomuraea guangzhouensis</name>
    <dbReference type="NCBI Taxonomy" id="1291555"/>
    <lineage>
        <taxon>Bacteria</taxon>
        <taxon>Bacillati</taxon>
        <taxon>Actinomycetota</taxon>
        <taxon>Actinomycetes</taxon>
        <taxon>Streptosporangiales</taxon>
        <taxon>Streptosporangiaceae</taxon>
        <taxon>Nonomuraea</taxon>
    </lineage>
</organism>
<dbReference type="Proteomes" id="UP001597097">
    <property type="component" value="Unassembled WGS sequence"/>
</dbReference>
<evidence type="ECO:0000313" key="3">
    <source>
        <dbReference type="EMBL" id="MFD1542859.1"/>
    </source>
</evidence>
<accession>A0ABW4GKH2</accession>
<dbReference type="PROSITE" id="PS50935">
    <property type="entry name" value="SSB"/>
    <property type="match status" value="1"/>
</dbReference>
<dbReference type="InterPro" id="IPR000424">
    <property type="entry name" value="Primosome_PriB/ssb"/>
</dbReference>
<evidence type="ECO:0000313" key="4">
    <source>
        <dbReference type="Proteomes" id="UP001597097"/>
    </source>
</evidence>
<keyword evidence="4" id="KW-1185">Reference proteome</keyword>
<name>A0ABW4GKH2_9ACTN</name>
<dbReference type="RefSeq" id="WP_219528611.1">
    <property type="nucleotide sequence ID" value="NZ_JAHKRM010000004.1"/>
</dbReference>
<dbReference type="Pfam" id="PF00436">
    <property type="entry name" value="SSB"/>
    <property type="match status" value="1"/>
</dbReference>
<keyword evidence="1 3" id="KW-0238">DNA-binding</keyword>
<proteinExistence type="predicted"/>
<gene>
    <name evidence="3" type="ORF">ACFSJ0_37810</name>
</gene>
<reference evidence="4" key="1">
    <citation type="journal article" date="2019" name="Int. J. Syst. Evol. Microbiol.">
        <title>The Global Catalogue of Microorganisms (GCM) 10K type strain sequencing project: providing services to taxonomists for standard genome sequencing and annotation.</title>
        <authorList>
            <consortium name="The Broad Institute Genomics Platform"/>
            <consortium name="The Broad Institute Genome Sequencing Center for Infectious Disease"/>
            <person name="Wu L."/>
            <person name="Ma J."/>
        </authorList>
    </citation>
    <scope>NUCLEOTIDE SEQUENCE [LARGE SCALE GENOMIC DNA]</scope>
    <source>
        <strain evidence="4">CGMCC 1.15399</strain>
    </source>
</reference>
<protein>
    <submittedName>
        <fullName evidence="3">Single-stranded DNA-binding protein</fullName>
    </submittedName>
</protein>
<comment type="caution">
    <text evidence="3">The sequence shown here is derived from an EMBL/GenBank/DDBJ whole genome shotgun (WGS) entry which is preliminary data.</text>
</comment>
<dbReference type="EMBL" id="JBHUCM010000035">
    <property type="protein sequence ID" value="MFD1542859.1"/>
    <property type="molecule type" value="Genomic_DNA"/>
</dbReference>
<feature type="region of interest" description="Disordered" evidence="2">
    <location>
        <begin position="101"/>
        <end position="181"/>
    </location>
</feature>
<evidence type="ECO:0000256" key="2">
    <source>
        <dbReference type="SAM" id="MobiDB-lite"/>
    </source>
</evidence>
<sequence length="181" mass="19973">MDRNEVVLVGRLSAAPEDKPLPSGDILTKWRLIVRRPHHRSGQTMTDSVPCATFDPEAAAFVRSLRPRDTMEIKGAFRCHVYGPTAAKIWRYEVEVSIAKEAPPDEADQPRPSRRPRKPFSLSRTRRLGNAPEPPEGQKRRRGPALPQSPEASGSAMARETPDTLASVPTPRPAPDLAQTG</sequence>
<evidence type="ECO:0000256" key="1">
    <source>
        <dbReference type="PROSITE-ProRule" id="PRU00252"/>
    </source>
</evidence>